<name>A0A448WKD5_9PLAT</name>
<dbReference type="AlphaFoldDB" id="A0A448WKD5"/>
<reference evidence="1" key="1">
    <citation type="submission" date="2018-11" db="EMBL/GenBank/DDBJ databases">
        <authorList>
            <consortium name="Pathogen Informatics"/>
        </authorList>
    </citation>
    <scope>NUCLEOTIDE SEQUENCE</scope>
</reference>
<proteinExistence type="predicted"/>
<evidence type="ECO:0000313" key="2">
    <source>
        <dbReference type="Proteomes" id="UP000784294"/>
    </source>
</evidence>
<protein>
    <submittedName>
        <fullName evidence="1">Uncharacterized protein</fullName>
    </submittedName>
</protein>
<keyword evidence="2" id="KW-1185">Reference proteome</keyword>
<sequence>MKADHGFLAHYSSHRFQDNPDSVFNEAILRNDVKVSRTSLNESLKANFSTCSWLKGILALRSLFFFYSVPNGGFISFPWAAYLLGYFGSSTNSSGFEAEKIVSSPWLEVKCQLKNN</sequence>
<gene>
    <name evidence="1" type="ORF">PXEA_LOCUS7281</name>
</gene>
<comment type="caution">
    <text evidence="1">The sequence shown here is derived from an EMBL/GenBank/DDBJ whole genome shotgun (WGS) entry which is preliminary data.</text>
</comment>
<dbReference type="EMBL" id="CAAALY010019112">
    <property type="protein sequence ID" value="VEL13841.1"/>
    <property type="molecule type" value="Genomic_DNA"/>
</dbReference>
<organism evidence="1 2">
    <name type="scientific">Protopolystoma xenopodis</name>
    <dbReference type="NCBI Taxonomy" id="117903"/>
    <lineage>
        <taxon>Eukaryota</taxon>
        <taxon>Metazoa</taxon>
        <taxon>Spiralia</taxon>
        <taxon>Lophotrochozoa</taxon>
        <taxon>Platyhelminthes</taxon>
        <taxon>Monogenea</taxon>
        <taxon>Polyopisthocotylea</taxon>
        <taxon>Polystomatidea</taxon>
        <taxon>Polystomatidae</taxon>
        <taxon>Protopolystoma</taxon>
    </lineage>
</organism>
<dbReference type="Proteomes" id="UP000784294">
    <property type="component" value="Unassembled WGS sequence"/>
</dbReference>
<accession>A0A448WKD5</accession>
<evidence type="ECO:0000313" key="1">
    <source>
        <dbReference type="EMBL" id="VEL13841.1"/>
    </source>
</evidence>